<feature type="region of interest" description="Disordered" evidence="1">
    <location>
        <begin position="1"/>
        <end position="38"/>
    </location>
</feature>
<protein>
    <submittedName>
        <fullName evidence="2">Uncharacterized protein</fullName>
    </submittedName>
</protein>
<evidence type="ECO:0000313" key="2">
    <source>
        <dbReference type="EMBL" id="KAK3284862.1"/>
    </source>
</evidence>
<feature type="region of interest" description="Disordered" evidence="1">
    <location>
        <begin position="56"/>
        <end position="91"/>
    </location>
</feature>
<organism evidence="2 3">
    <name type="scientific">Cymbomonas tetramitiformis</name>
    <dbReference type="NCBI Taxonomy" id="36881"/>
    <lineage>
        <taxon>Eukaryota</taxon>
        <taxon>Viridiplantae</taxon>
        <taxon>Chlorophyta</taxon>
        <taxon>Pyramimonadophyceae</taxon>
        <taxon>Pyramimonadales</taxon>
        <taxon>Pyramimonadaceae</taxon>
        <taxon>Cymbomonas</taxon>
    </lineage>
</organism>
<evidence type="ECO:0000256" key="1">
    <source>
        <dbReference type="SAM" id="MobiDB-lite"/>
    </source>
</evidence>
<accession>A0AAE0GVD3</accession>
<keyword evidence="3" id="KW-1185">Reference proteome</keyword>
<feature type="compositionally biased region" description="Basic and acidic residues" evidence="1">
    <location>
        <begin position="1"/>
        <end position="13"/>
    </location>
</feature>
<dbReference type="Proteomes" id="UP001190700">
    <property type="component" value="Unassembled WGS sequence"/>
</dbReference>
<feature type="non-terminal residue" evidence="2">
    <location>
        <position position="132"/>
    </location>
</feature>
<gene>
    <name evidence="2" type="ORF">CYMTET_7500</name>
</gene>
<proteinExistence type="predicted"/>
<dbReference type="AlphaFoldDB" id="A0AAE0GVD3"/>
<name>A0AAE0GVD3_9CHLO</name>
<comment type="caution">
    <text evidence="2">The sequence shown here is derived from an EMBL/GenBank/DDBJ whole genome shotgun (WGS) entry which is preliminary data.</text>
</comment>
<evidence type="ECO:0000313" key="3">
    <source>
        <dbReference type="Proteomes" id="UP001190700"/>
    </source>
</evidence>
<sequence>MGKSQEEPHDKLRGSNRLPDSIFLKTRGSKPRGSSARISYGTAEGASYGWMTEQLAKRNGSSNKPGSVGDDSEEKRDIQKAADLPGGGEVRHHVKLPSEFIKSSKVGRFKQLALEELYRQQTKSYAKRAVLV</sequence>
<reference evidence="2 3" key="1">
    <citation type="journal article" date="2015" name="Genome Biol. Evol.">
        <title>Comparative Genomics of a Bacterivorous Green Alga Reveals Evolutionary Causalities and Consequences of Phago-Mixotrophic Mode of Nutrition.</title>
        <authorList>
            <person name="Burns J.A."/>
            <person name="Paasch A."/>
            <person name="Narechania A."/>
            <person name="Kim E."/>
        </authorList>
    </citation>
    <scope>NUCLEOTIDE SEQUENCE [LARGE SCALE GENOMIC DNA]</scope>
    <source>
        <strain evidence="2 3">PLY_AMNH</strain>
    </source>
</reference>
<dbReference type="EMBL" id="LGRX02002107">
    <property type="protein sequence ID" value="KAK3284862.1"/>
    <property type="molecule type" value="Genomic_DNA"/>
</dbReference>